<sequence length="231" mass="25095">MRALVFMLLLLPMSSFAAFYHVDAWSAGDNLAFVDDQTGLSWLSLTETSGMAYTDAATRYDGWRAAQHGEIAALFQAVFTTYSPNQSSQYLKGCPSDLPCYAEASLWLSLFGSMVDVNGAYTRYAFGLYRNEAGGLSMLGARTNSQIAKPNNVRGDTNNYGPGFTASYDYYEGRPAPYNYGTYLVKAAPPAPPAELQASAPSPQARVDAPAGMLLFGLAGLLVWRRAQTQR</sequence>
<gene>
    <name evidence="2" type="ORF">OCL06_03480</name>
</gene>
<dbReference type="EMBL" id="JAOTJC010000005">
    <property type="protein sequence ID" value="MCU7553661.1"/>
    <property type="molecule type" value="Genomic_DNA"/>
</dbReference>
<protein>
    <recommendedName>
        <fullName evidence="4">PEP-CTERM sorting domain-containing protein</fullName>
    </recommendedName>
</protein>
<evidence type="ECO:0000256" key="1">
    <source>
        <dbReference type="SAM" id="SignalP"/>
    </source>
</evidence>
<evidence type="ECO:0008006" key="4">
    <source>
        <dbReference type="Google" id="ProtNLM"/>
    </source>
</evidence>
<feature type="signal peptide" evidence="1">
    <location>
        <begin position="1"/>
        <end position="17"/>
    </location>
</feature>
<name>A0ABT2VN49_9ALTE</name>
<proteinExistence type="predicted"/>
<evidence type="ECO:0000313" key="3">
    <source>
        <dbReference type="Proteomes" id="UP001209257"/>
    </source>
</evidence>
<dbReference type="RefSeq" id="WP_262992364.1">
    <property type="nucleotide sequence ID" value="NZ_JAOTJC010000005.1"/>
</dbReference>
<feature type="chain" id="PRO_5047411521" description="PEP-CTERM sorting domain-containing protein" evidence="1">
    <location>
        <begin position="18"/>
        <end position="231"/>
    </location>
</feature>
<accession>A0ABT2VN49</accession>
<keyword evidence="1" id="KW-0732">Signal</keyword>
<comment type="caution">
    <text evidence="2">The sequence shown here is derived from an EMBL/GenBank/DDBJ whole genome shotgun (WGS) entry which is preliminary data.</text>
</comment>
<reference evidence="3" key="1">
    <citation type="submission" date="2023-07" db="EMBL/GenBank/DDBJ databases">
        <title>Study on multiphase classification of strain Alteromonas salexigens isolated from the Yellow Sea.</title>
        <authorList>
            <person name="Sun L."/>
        </authorList>
    </citation>
    <scope>NUCLEOTIDE SEQUENCE [LARGE SCALE GENOMIC DNA]</scope>
    <source>
        <strain evidence="3">ASW11-19</strain>
    </source>
</reference>
<evidence type="ECO:0000313" key="2">
    <source>
        <dbReference type="EMBL" id="MCU7553661.1"/>
    </source>
</evidence>
<keyword evidence="3" id="KW-1185">Reference proteome</keyword>
<organism evidence="2 3">
    <name type="scientific">Alteromonas salexigens</name>
    <dbReference type="NCBI Taxonomy" id="2982530"/>
    <lineage>
        <taxon>Bacteria</taxon>
        <taxon>Pseudomonadati</taxon>
        <taxon>Pseudomonadota</taxon>
        <taxon>Gammaproteobacteria</taxon>
        <taxon>Alteromonadales</taxon>
        <taxon>Alteromonadaceae</taxon>
        <taxon>Alteromonas/Salinimonas group</taxon>
        <taxon>Alteromonas</taxon>
    </lineage>
</organism>
<dbReference type="Proteomes" id="UP001209257">
    <property type="component" value="Unassembled WGS sequence"/>
</dbReference>